<name>A0A6P7TNB7_9MOLL</name>
<dbReference type="AlphaFoldDB" id="A0A6P7TNB7"/>
<evidence type="ECO:0000313" key="1">
    <source>
        <dbReference type="Proteomes" id="UP000515154"/>
    </source>
</evidence>
<dbReference type="PANTHER" id="PTHR12558:SF36">
    <property type="entry name" value="ANAPHASE-PROMOTING COMPLEX SUBUNIT 7"/>
    <property type="match status" value="1"/>
</dbReference>
<dbReference type="GO" id="GO:0051301">
    <property type="term" value="P:cell division"/>
    <property type="evidence" value="ECO:0007669"/>
    <property type="project" value="TreeGrafter"/>
</dbReference>
<dbReference type="RefSeq" id="XP_029653554.1">
    <property type="nucleotide sequence ID" value="XM_029797694.2"/>
</dbReference>
<dbReference type="Pfam" id="PF13432">
    <property type="entry name" value="TPR_16"/>
    <property type="match status" value="1"/>
</dbReference>
<dbReference type="GO" id="GO:0005680">
    <property type="term" value="C:anaphase-promoting complex"/>
    <property type="evidence" value="ECO:0007669"/>
    <property type="project" value="TreeGrafter"/>
</dbReference>
<dbReference type="GO" id="GO:0045842">
    <property type="term" value="P:positive regulation of mitotic metaphase/anaphase transition"/>
    <property type="evidence" value="ECO:0007669"/>
    <property type="project" value="TreeGrafter"/>
</dbReference>
<keyword evidence="1" id="KW-1185">Reference proteome</keyword>
<dbReference type="PROSITE" id="PS50005">
    <property type="entry name" value="TPR"/>
    <property type="match status" value="3"/>
</dbReference>
<proteinExistence type="predicted"/>
<dbReference type="InterPro" id="IPR019734">
    <property type="entry name" value="TPR_rpt"/>
</dbReference>
<sequence length="561" mass="63715">MSLFENVKRLYDCELYSDLKQLACLVLTMSDQNSDLLTLAQKYQCTVYYAHSLYQLREFRKAESLYRKALLLKKVINKTKGKNISHVEITSEVEVKYKIHLCHCQLKQYKEAINVLEGVIAKKRNAKINLALAHLYKQSNMDRPAITCFKEVIRECPLAVEALMGLLSLGVKCAEVIGLVLSSLPHGANYDWLTMWIKAHALVVAQEYTSAISTFKALDCKPYLKNNVRLLFSLGEAHFLNGDYTQAMQLFQKAHLTDRLNVKNMDTLAYLYLKEKKMTELESLANHVMDGNEHIPEPWVVIGYYCMANRKVVKAVPKAVYFAQKAYTIDNRNIEALLLKGFALLELKKMQDAASHFREAITLAPYRFEAHKGLIDCYMASHRPREAINLAGKAVRQLGNNARSLTLYASVLSEEPTTAIKAKQYVEKAMKLDSSYLEAVYVMTVILGKEQQYDKAIELLRKTLVHHNTCHLHQMLGDFLSQTNEALEAVNHYSIALRMDPANLPAKEGIQRIEKQTDNGLEGSYDMEVEDMEGSDNDVNNPLGDLEGSDVESNWSETDFS</sequence>
<accession>A0A6P7TNB7</accession>
<dbReference type="Gene3D" id="1.25.40.10">
    <property type="entry name" value="Tetratricopeptide repeat domain"/>
    <property type="match status" value="4"/>
</dbReference>
<dbReference type="Pfam" id="PF14559">
    <property type="entry name" value="TPR_19"/>
    <property type="match status" value="1"/>
</dbReference>
<dbReference type="InterPro" id="IPR011990">
    <property type="entry name" value="TPR-like_helical_dom_sf"/>
</dbReference>
<dbReference type="PANTHER" id="PTHR12558">
    <property type="entry name" value="CELL DIVISION CYCLE 16,23,27"/>
    <property type="match status" value="1"/>
</dbReference>
<protein>
    <submittedName>
        <fullName evidence="2">Anaphase-promoting complex subunit 7</fullName>
    </submittedName>
</protein>
<dbReference type="Proteomes" id="UP000515154">
    <property type="component" value="Linkage group LG30"/>
</dbReference>
<dbReference type="SMART" id="SM00028">
    <property type="entry name" value="TPR"/>
    <property type="match status" value="6"/>
</dbReference>
<dbReference type="KEGG" id="osn:115226678"/>
<evidence type="ECO:0000313" key="2">
    <source>
        <dbReference type="RefSeq" id="XP_029653554.1"/>
    </source>
</evidence>
<reference evidence="2" key="1">
    <citation type="submission" date="2025-08" db="UniProtKB">
        <authorList>
            <consortium name="RefSeq"/>
        </authorList>
    </citation>
    <scope>IDENTIFICATION</scope>
</reference>
<gene>
    <name evidence="2" type="primary">LOC115226678</name>
</gene>
<dbReference type="GO" id="GO:0016567">
    <property type="term" value="P:protein ubiquitination"/>
    <property type="evidence" value="ECO:0007669"/>
    <property type="project" value="TreeGrafter"/>
</dbReference>
<dbReference type="SUPFAM" id="SSF48452">
    <property type="entry name" value="TPR-like"/>
    <property type="match status" value="2"/>
</dbReference>
<organism evidence="1 2">
    <name type="scientific">Octopus sinensis</name>
    <name type="common">East Asian common octopus</name>
    <dbReference type="NCBI Taxonomy" id="2607531"/>
    <lineage>
        <taxon>Eukaryota</taxon>
        <taxon>Metazoa</taxon>
        <taxon>Spiralia</taxon>
        <taxon>Lophotrochozoa</taxon>
        <taxon>Mollusca</taxon>
        <taxon>Cephalopoda</taxon>
        <taxon>Coleoidea</taxon>
        <taxon>Octopodiformes</taxon>
        <taxon>Octopoda</taxon>
        <taxon>Incirrata</taxon>
        <taxon>Octopodidae</taxon>
        <taxon>Octopus</taxon>
    </lineage>
</organism>